<feature type="domain" description="EngC GTPase" evidence="11">
    <location>
        <begin position="110"/>
        <end position="257"/>
    </location>
</feature>
<evidence type="ECO:0000313" key="14">
    <source>
        <dbReference type="Proteomes" id="UP000030647"/>
    </source>
</evidence>
<dbReference type="PROSITE" id="PS50936">
    <property type="entry name" value="ENGC_GTPASE"/>
    <property type="match status" value="1"/>
</dbReference>
<keyword evidence="2 10" id="KW-0690">Ribosome biogenesis</keyword>
<feature type="binding site" evidence="10">
    <location>
        <position position="283"/>
    </location>
    <ligand>
        <name>Zn(2+)</name>
        <dbReference type="ChEBI" id="CHEBI:29105"/>
    </ligand>
</feature>
<dbReference type="PANTHER" id="PTHR32120:SF10">
    <property type="entry name" value="SMALL RIBOSOMAL SUBUNIT BIOGENESIS GTPASE RSGA"/>
    <property type="match status" value="1"/>
</dbReference>
<dbReference type="GO" id="GO:0042274">
    <property type="term" value="P:ribosomal small subunit biogenesis"/>
    <property type="evidence" value="ECO:0007669"/>
    <property type="project" value="UniProtKB-UniRule"/>
</dbReference>
<proteinExistence type="inferred from homology"/>
<dbReference type="STRING" id="1231336.L248_3113"/>
<dbReference type="eggNOG" id="COG1162">
    <property type="taxonomic scope" value="Bacteria"/>
</dbReference>
<dbReference type="HOGENOM" id="CLU_033617_0_1_9"/>
<dbReference type="InterPro" id="IPR027417">
    <property type="entry name" value="P-loop_NTPase"/>
</dbReference>
<reference evidence="14" key="1">
    <citation type="journal article" date="2013" name="Genome Announc.">
        <title>Whole-Genome Sequencing of Lactobacillus shenzhenensis Strain LY-73T.</title>
        <authorList>
            <person name="Lin Z."/>
            <person name="Liu Z."/>
            <person name="Yang R."/>
            <person name="Zou Y."/>
            <person name="Wan D."/>
            <person name="Chen J."/>
            <person name="Guo M."/>
            <person name="Zhao J."/>
            <person name="Fang C."/>
            <person name="Yang R."/>
            <person name="Liu F."/>
        </authorList>
    </citation>
    <scope>NUCLEOTIDE SEQUENCE [LARGE SCALE GENOMIC DNA]</scope>
    <source>
        <strain evidence="14">LY-73</strain>
    </source>
</reference>
<keyword evidence="4 10" id="KW-0699">rRNA-binding</keyword>
<feature type="binding site" evidence="10">
    <location>
        <position position="296"/>
    </location>
    <ligand>
        <name>Zn(2+)</name>
        <dbReference type="ChEBI" id="CHEBI:29105"/>
    </ligand>
</feature>
<protein>
    <recommendedName>
        <fullName evidence="10">Small ribosomal subunit biogenesis GTPase RsgA</fullName>
        <ecNumber evidence="10">3.6.1.-</ecNumber>
    </recommendedName>
</protein>
<dbReference type="NCBIfam" id="TIGR00157">
    <property type="entry name" value="ribosome small subunit-dependent GTPase A"/>
    <property type="match status" value="1"/>
</dbReference>
<gene>
    <name evidence="10 13" type="primary">rsgA</name>
    <name evidence="13" type="ORF">L248_3113</name>
</gene>
<dbReference type="RefSeq" id="WP_022529698.1">
    <property type="nucleotide sequence ID" value="NZ_KI271590.1"/>
</dbReference>
<evidence type="ECO:0000256" key="8">
    <source>
        <dbReference type="ARBA" id="ARBA00022884"/>
    </source>
</evidence>
<evidence type="ECO:0000259" key="12">
    <source>
        <dbReference type="PROSITE" id="PS51721"/>
    </source>
</evidence>
<dbReference type="GO" id="GO:0005525">
    <property type="term" value="F:GTP binding"/>
    <property type="evidence" value="ECO:0007669"/>
    <property type="project" value="UniProtKB-UniRule"/>
</dbReference>
<evidence type="ECO:0000256" key="2">
    <source>
        <dbReference type="ARBA" id="ARBA00022517"/>
    </source>
</evidence>
<dbReference type="CDD" id="cd01854">
    <property type="entry name" value="YjeQ_EngC"/>
    <property type="match status" value="1"/>
</dbReference>
<keyword evidence="5 10" id="KW-0547">Nucleotide-binding</keyword>
<evidence type="ECO:0000256" key="10">
    <source>
        <dbReference type="HAMAP-Rule" id="MF_01820"/>
    </source>
</evidence>
<evidence type="ECO:0000256" key="9">
    <source>
        <dbReference type="ARBA" id="ARBA00023134"/>
    </source>
</evidence>
<name>U4TJF3_9LACO</name>
<dbReference type="InterPro" id="IPR010914">
    <property type="entry name" value="RsgA_GTPase_dom"/>
</dbReference>
<evidence type="ECO:0000256" key="3">
    <source>
        <dbReference type="ARBA" id="ARBA00022723"/>
    </source>
</evidence>
<evidence type="ECO:0000256" key="6">
    <source>
        <dbReference type="ARBA" id="ARBA00022801"/>
    </source>
</evidence>
<keyword evidence="3 10" id="KW-0479">Metal-binding</keyword>
<keyword evidence="6 10" id="KW-0378">Hydrolase</keyword>
<dbReference type="PANTHER" id="PTHR32120">
    <property type="entry name" value="SMALL RIBOSOMAL SUBUNIT BIOGENESIS GTPASE RSGA"/>
    <property type="match status" value="1"/>
</dbReference>
<dbReference type="AlphaFoldDB" id="U4TJF3"/>
<comment type="subcellular location">
    <subcellularLocation>
        <location evidence="10">Cytoplasm</location>
    </subcellularLocation>
</comment>
<dbReference type="GO" id="GO:0003924">
    <property type="term" value="F:GTPase activity"/>
    <property type="evidence" value="ECO:0007669"/>
    <property type="project" value="UniProtKB-UniRule"/>
</dbReference>
<dbReference type="PROSITE" id="PS51721">
    <property type="entry name" value="G_CP"/>
    <property type="match status" value="1"/>
</dbReference>
<dbReference type="Gene3D" id="3.40.50.300">
    <property type="entry name" value="P-loop containing nucleotide triphosphate hydrolases"/>
    <property type="match status" value="1"/>
</dbReference>
<dbReference type="HAMAP" id="MF_01820">
    <property type="entry name" value="GTPase_RsgA"/>
    <property type="match status" value="1"/>
</dbReference>
<evidence type="ECO:0000256" key="1">
    <source>
        <dbReference type="ARBA" id="ARBA00022490"/>
    </source>
</evidence>
<dbReference type="EMBL" id="KI271590">
    <property type="protein sequence ID" value="ERL64951.1"/>
    <property type="molecule type" value="Genomic_DNA"/>
</dbReference>
<feature type="binding site" evidence="10">
    <location>
        <begin position="149"/>
        <end position="152"/>
    </location>
    <ligand>
        <name>GTP</name>
        <dbReference type="ChEBI" id="CHEBI:37565"/>
    </ligand>
</feature>
<keyword evidence="14" id="KW-1185">Reference proteome</keyword>
<dbReference type="GO" id="GO:0019843">
    <property type="term" value="F:rRNA binding"/>
    <property type="evidence" value="ECO:0007669"/>
    <property type="project" value="UniProtKB-KW"/>
</dbReference>
<dbReference type="Pfam" id="PF03193">
    <property type="entry name" value="RsgA_GTPase"/>
    <property type="match status" value="1"/>
</dbReference>
<comment type="similarity">
    <text evidence="10">Belongs to the TRAFAC class YlqF/YawG GTPase family. RsgA subfamily.</text>
</comment>
<dbReference type="GO" id="GO:0046872">
    <property type="term" value="F:metal ion binding"/>
    <property type="evidence" value="ECO:0007669"/>
    <property type="project" value="UniProtKB-KW"/>
</dbReference>
<keyword evidence="1 10" id="KW-0963">Cytoplasm</keyword>
<dbReference type="EC" id="3.6.1.-" evidence="10"/>
<dbReference type="Proteomes" id="UP000030647">
    <property type="component" value="Unassembled WGS sequence"/>
</dbReference>
<dbReference type="GO" id="GO:0005737">
    <property type="term" value="C:cytoplasm"/>
    <property type="evidence" value="ECO:0007669"/>
    <property type="project" value="UniProtKB-SubCell"/>
</dbReference>
<keyword evidence="7 10" id="KW-0862">Zinc</keyword>
<evidence type="ECO:0000256" key="7">
    <source>
        <dbReference type="ARBA" id="ARBA00022833"/>
    </source>
</evidence>
<keyword evidence="8 10" id="KW-0694">RNA-binding</keyword>
<feature type="binding site" evidence="10">
    <location>
        <begin position="201"/>
        <end position="209"/>
    </location>
    <ligand>
        <name>GTP</name>
        <dbReference type="ChEBI" id="CHEBI:37565"/>
    </ligand>
</feature>
<keyword evidence="9 10" id="KW-0342">GTP-binding</keyword>
<sequence>MTDLLTDYGLTEQIRHTVPLTDTAKQLARVIGEQKELYQVMTAAGPKRAEITGKLRFNAVSRADFPAVGDWVVCRAMANGPVLIEQVVPRFSQFTRKMAGLTTDAQVVAANVDTVFIVMAMNHDFNLRRLERYVTVAYDSGASPVVVLTKSDLTDRAADQIAQVEDTAVGVPVHAVSALTDSGKEEITPYFAPGRTVVLLGSSGAGKSTLANWLLGEAVQAVNGIRATDDHGKHTTTSREILQLPGGGLLMDTPGMRELQLWDTDESAMAQTFQDIEALAAQCRFRDCTHTHEPGCAVQAAIAAGSLPAKRLISYRKLQRENAFLAKQTAQRSKTLAHRANKRRYEG</sequence>
<dbReference type="OrthoDB" id="9809485at2"/>
<comment type="function">
    <text evidence="10">One of several proteins that assist in the late maturation steps of the functional core of the 30S ribosomal subunit. Helps release RbfA from mature subunits. May play a role in the assembly of ribosomal proteins into the subunit. Circularly permuted GTPase that catalyzes slow GTP hydrolysis, GTPase activity is stimulated by the 30S ribosomal subunit.</text>
</comment>
<feature type="binding site" evidence="10">
    <location>
        <position position="290"/>
    </location>
    <ligand>
        <name>Zn(2+)</name>
        <dbReference type="ChEBI" id="CHEBI:29105"/>
    </ligand>
</feature>
<evidence type="ECO:0000256" key="5">
    <source>
        <dbReference type="ARBA" id="ARBA00022741"/>
    </source>
</evidence>
<dbReference type="Gene3D" id="1.10.40.50">
    <property type="entry name" value="Probable gtpase engc, domain 3"/>
    <property type="match status" value="1"/>
</dbReference>
<dbReference type="InterPro" id="IPR004881">
    <property type="entry name" value="Ribosome_biogen_GTPase_RsgA"/>
</dbReference>
<feature type="binding site" evidence="10">
    <location>
        <position position="288"/>
    </location>
    <ligand>
        <name>Zn(2+)</name>
        <dbReference type="ChEBI" id="CHEBI:29105"/>
    </ligand>
</feature>
<evidence type="ECO:0000313" key="13">
    <source>
        <dbReference type="EMBL" id="ERL64951.1"/>
    </source>
</evidence>
<dbReference type="InterPro" id="IPR030378">
    <property type="entry name" value="G_CP_dom"/>
</dbReference>
<evidence type="ECO:0000256" key="4">
    <source>
        <dbReference type="ARBA" id="ARBA00022730"/>
    </source>
</evidence>
<feature type="domain" description="CP-type G" evidence="12">
    <location>
        <begin position="91"/>
        <end position="259"/>
    </location>
</feature>
<accession>U4TJF3</accession>
<dbReference type="SUPFAM" id="SSF52540">
    <property type="entry name" value="P-loop containing nucleoside triphosphate hydrolases"/>
    <property type="match status" value="1"/>
</dbReference>
<comment type="cofactor">
    <cofactor evidence="10">
        <name>Zn(2+)</name>
        <dbReference type="ChEBI" id="CHEBI:29105"/>
    </cofactor>
    <text evidence="10">Binds 1 zinc ion per subunit.</text>
</comment>
<evidence type="ECO:0000259" key="11">
    <source>
        <dbReference type="PROSITE" id="PS50936"/>
    </source>
</evidence>
<organism evidence="13 14">
    <name type="scientific">Schleiferilactobacillus shenzhenensis LY-73</name>
    <dbReference type="NCBI Taxonomy" id="1231336"/>
    <lineage>
        <taxon>Bacteria</taxon>
        <taxon>Bacillati</taxon>
        <taxon>Bacillota</taxon>
        <taxon>Bacilli</taxon>
        <taxon>Lactobacillales</taxon>
        <taxon>Lactobacillaceae</taxon>
        <taxon>Schleiferilactobacillus</taxon>
    </lineage>
</organism>
<comment type="subunit">
    <text evidence="10">Monomer. Associates with 30S ribosomal subunit, binds 16S rRNA.</text>
</comment>